<feature type="chain" id="PRO_5008544070" evidence="9">
    <location>
        <begin position="27"/>
        <end position="747"/>
    </location>
</feature>
<dbReference type="InterPro" id="IPR045090">
    <property type="entry name" value="Pept_M3A_M3B"/>
</dbReference>
<dbReference type="GO" id="GO:0005829">
    <property type="term" value="C:cytosol"/>
    <property type="evidence" value="ECO:0007669"/>
    <property type="project" value="UniProtKB-ARBA"/>
</dbReference>
<dbReference type="PANTHER" id="PTHR43660">
    <property type="entry name" value="DIPEPTIDYL CARBOXYPEPTIDASE"/>
    <property type="match status" value="1"/>
</dbReference>
<dbReference type="FunFam" id="3.40.390.10:FF:000009">
    <property type="entry name" value="Oligopeptidase A"/>
    <property type="match status" value="1"/>
</dbReference>
<dbReference type="InterPro" id="IPR034005">
    <property type="entry name" value="M3A_DCP"/>
</dbReference>
<dbReference type="GO" id="GO:0006508">
    <property type="term" value="P:proteolysis"/>
    <property type="evidence" value="ECO:0007669"/>
    <property type="project" value="UniProtKB-KW"/>
</dbReference>
<dbReference type="KEGG" id="ksd:KS2013_887"/>
<dbReference type="GO" id="GO:0046872">
    <property type="term" value="F:metal ion binding"/>
    <property type="evidence" value="ECO:0007669"/>
    <property type="project" value="UniProtKB-UniRule"/>
</dbReference>
<keyword evidence="12" id="KW-1185">Reference proteome</keyword>
<keyword evidence="2 7" id="KW-0645">Protease</keyword>
<keyword evidence="9" id="KW-0732">Signal</keyword>
<keyword evidence="6 7" id="KW-0482">Metalloprotease</keyword>
<dbReference type="Pfam" id="PF01432">
    <property type="entry name" value="Peptidase_M3"/>
    <property type="match status" value="1"/>
</dbReference>
<keyword evidence="5 7" id="KW-0862">Zinc</keyword>
<dbReference type="CDD" id="cd06456">
    <property type="entry name" value="M3A_DCP"/>
    <property type="match status" value="1"/>
</dbReference>
<keyword evidence="4 7" id="KW-0378">Hydrolase</keyword>
<proteinExistence type="inferred from homology"/>
<name>A0A1B3B9X8_9GAMM</name>
<dbReference type="AlphaFoldDB" id="A0A1B3B9X8"/>
<comment type="cofactor">
    <cofactor evidence="7">
        <name>Zn(2+)</name>
        <dbReference type="ChEBI" id="CHEBI:29105"/>
    </cofactor>
    <text evidence="7">Binds 1 zinc ion.</text>
</comment>
<dbReference type="Gene3D" id="1.20.1050.40">
    <property type="entry name" value="Endopeptidase. Chain P, domain 1"/>
    <property type="match status" value="1"/>
</dbReference>
<dbReference type="Gene3D" id="3.40.390.10">
    <property type="entry name" value="Collagenase (Catalytic Domain)"/>
    <property type="match status" value="1"/>
</dbReference>
<dbReference type="GO" id="GO:0004222">
    <property type="term" value="F:metalloendopeptidase activity"/>
    <property type="evidence" value="ECO:0007669"/>
    <property type="project" value="InterPro"/>
</dbReference>
<dbReference type="InterPro" id="IPR024079">
    <property type="entry name" value="MetalloPept_cat_dom_sf"/>
</dbReference>
<sequence precursor="true">MINKIGNYMKKLTLGAALVSALLAVGCNDSSDKETQVTEVQATETESAEVAKTEESSDVESSNPFFQDWDTPYGMPPFDKIKDEHYAPAYDKAIAEARAEIDSIIKNPEEPTFENTIEALEYSGSLLTKVSSVFYNLTSANTNPELQKIQKEIGPKLSSFRDDMNLNADLFKRVEAVYEKRNDLGLREDQMRLLEEAYKSFVRGGAKLNDEEKQQLRDLNKEMTDLALAFAENVLAETNSWELVIDNEEDLAGLPQGLIDAAADTAEKRGYEGKWVFTTHRPSKTPFLMYSTNRELREKMYYAYTHRGDNNNEHDNKVNAAKLSQLRAKKAQLLGYDTHADFVLEERTAQNAENVYNLLNQVWPAALEQAKAERALMQEMIDKEGGDFDLQASDWRHYAEKIRNEKYSLDEAAVKPYFSLESTLQGVFYTANKLFGMNFKERFDLPKYHEDVRTFEVTDNDGELIGIYLTDHYVRDGKRGGAWMNSYRKQFVTKDGKYVKPVIVNVLNYPRPVGDEPTLLTFDQASTLFHEFGHAAHGLLSDGVYPSQTGTSVPRDFVEFPSQVLENWMLEPEVLAKFAKHYKTGEVIPQEMIDKIQAASKFNQGFATTEYMAAALLDMAWHTLDGKELKEANAFEKATLDELGLIPEIAPRYRSTYFNHIFSSASGGYSAGYYSYIWSEIFAADAYQAFRENGIFDKETADKFVEFILSKGGTQDPIELYKKFRGKEADPKFLMISRGLVDEDDVE</sequence>
<feature type="domain" description="Peptidase M3A/M3B catalytic" evidence="10">
    <location>
        <begin position="287"/>
        <end position="735"/>
    </location>
</feature>
<dbReference type="InterPro" id="IPR001567">
    <property type="entry name" value="Pept_M3A_M3B_dom"/>
</dbReference>
<comment type="similarity">
    <text evidence="1 7">Belongs to the peptidase M3 family.</text>
</comment>
<dbReference type="PROSITE" id="PS51257">
    <property type="entry name" value="PROKAR_LIPOPROTEIN"/>
    <property type="match status" value="1"/>
</dbReference>
<dbReference type="PATRIC" id="fig|1144748.3.peg.897"/>
<accession>A0A1B3B9X8</accession>
<evidence type="ECO:0000256" key="9">
    <source>
        <dbReference type="SAM" id="SignalP"/>
    </source>
</evidence>
<organism evidence="11 12">
    <name type="scientific">Kangiella sediminilitoris</name>
    <dbReference type="NCBI Taxonomy" id="1144748"/>
    <lineage>
        <taxon>Bacteria</taxon>
        <taxon>Pseudomonadati</taxon>
        <taxon>Pseudomonadota</taxon>
        <taxon>Gammaproteobacteria</taxon>
        <taxon>Kangiellales</taxon>
        <taxon>Kangiellaceae</taxon>
        <taxon>Kangiella</taxon>
    </lineage>
</organism>
<dbReference type="Gene3D" id="1.10.1370.10">
    <property type="entry name" value="Neurolysin, domain 3"/>
    <property type="match status" value="1"/>
</dbReference>
<evidence type="ECO:0000256" key="1">
    <source>
        <dbReference type="ARBA" id="ARBA00006040"/>
    </source>
</evidence>
<feature type="compositionally biased region" description="Low complexity" evidence="8">
    <location>
        <begin position="39"/>
        <end position="48"/>
    </location>
</feature>
<dbReference type="InterPro" id="IPR024080">
    <property type="entry name" value="Neurolysin/TOP_N"/>
</dbReference>
<evidence type="ECO:0000256" key="2">
    <source>
        <dbReference type="ARBA" id="ARBA00022670"/>
    </source>
</evidence>
<dbReference type="Proteomes" id="UP000094147">
    <property type="component" value="Chromosome"/>
</dbReference>
<feature type="region of interest" description="Disordered" evidence="8">
    <location>
        <begin position="39"/>
        <end position="66"/>
    </location>
</feature>
<evidence type="ECO:0000313" key="11">
    <source>
        <dbReference type="EMBL" id="AOE49609.1"/>
    </source>
</evidence>
<evidence type="ECO:0000259" key="10">
    <source>
        <dbReference type="Pfam" id="PF01432"/>
    </source>
</evidence>
<dbReference type="PANTHER" id="PTHR43660:SF1">
    <property type="entry name" value="DIPEPTIDYL CARBOXYPEPTIDASE"/>
    <property type="match status" value="1"/>
</dbReference>
<keyword evidence="3 7" id="KW-0479">Metal-binding</keyword>
<evidence type="ECO:0000313" key="12">
    <source>
        <dbReference type="Proteomes" id="UP000094147"/>
    </source>
</evidence>
<evidence type="ECO:0000256" key="7">
    <source>
        <dbReference type="RuleBase" id="RU003435"/>
    </source>
</evidence>
<protein>
    <submittedName>
        <fullName evidence="11">Peptidase M3</fullName>
    </submittedName>
</protein>
<feature type="signal peptide" evidence="9">
    <location>
        <begin position="1"/>
        <end position="26"/>
    </location>
</feature>
<dbReference type="GO" id="GO:0004180">
    <property type="term" value="F:carboxypeptidase activity"/>
    <property type="evidence" value="ECO:0007669"/>
    <property type="project" value="TreeGrafter"/>
</dbReference>
<evidence type="ECO:0000256" key="6">
    <source>
        <dbReference type="ARBA" id="ARBA00023049"/>
    </source>
</evidence>
<dbReference type="InterPro" id="IPR024077">
    <property type="entry name" value="Neurolysin/TOP_dom2"/>
</dbReference>
<reference evidence="12" key="1">
    <citation type="submission" date="2015-08" db="EMBL/GenBank/DDBJ databases">
        <authorList>
            <person name="Kim K.M."/>
        </authorList>
    </citation>
    <scope>NUCLEOTIDE SEQUENCE [LARGE SCALE GENOMIC DNA]</scope>
    <source>
        <strain evidence="12">KCTC 23892</strain>
    </source>
</reference>
<evidence type="ECO:0000256" key="8">
    <source>
        <dbReference type="SAM" id="MobiDB-lite"/>
    </source>
</evidence>
<evidence type="ECO:0000256" key="5">
    <source>
        <dbReference type="ARBA" id="ARBA00022833"/>
    </source>
</evidence>
<gene>
    <name evidence="11" type="ORF">KS2013_887</name>
</gene>
<dbReference type="SUPFAM" id="SSF55486">
    <property type="entry name" value="Metalloproteases ('zincins'), catalytic domain"/>
    <property type="match status" value="1"/>
</dbReference>
<evidence type="ECO:0000256" key="4">
    <source>
        <dbReference type="ARBA" id="ARBA00022801"/>
    </source>
</evidence>
<dbReference type="EMBL" id="CP012418">
    <property type="protein sequence ID" value="AOE49609.1"/>
    <property type="molecule type" value="Genomic_DNA"/>
</dbReference>
<evidence type="ECO:0000256" key="3">
    <source>
        <dbReference type="ARBA" id="ARBA00022723"/>
    </source>
</evidence>